<dbReference type="InterPro" id="IPR013467">
    <property type="entry name" value="HNH78-like"/>
</dbReference>
<dbReference type="GeneID" id="93277196"/>
<evidence type="ECO:0000313" key="2">
    <source>
        <dbReference type="Proteomes" id="UP000198508"/>
    </source>
</evidence>
<dbReference type="RefSeq" id="WP_092360842.1">
    <property type="nucleotide sequence ID" value="NZ_FOIM01000002.1"/>
</dbReference>
<gene>
    <name evidence="1" type="ORF">SAMN05216313_102240</name>
</gene>
<dbReference type="AlphaFoldDB" id="A0A1I0C0Z6"/>
<dbReference type="STRING" id="460384.SAMN05216313_102240"/>
<organism evidence="1 2">
    <name type="scientific">Enterocloster lavalensis</name>
    <dbReference type="NCBI Taxonomy" id="460384"/>
    <lineage>
        <taxon>Bacteria</taxon>
        <taxon>Bacillati</taxon>
        <taxon>Bacillota</taxon>
        <taxon>Clostridia</taxon>
        <taxon>Lachnospirales</taxon>
        <taxon>Lachnospiraceae</taxon>
        <taxon>Enterocloster</taxon>
    </lineage>
</organism>
<accession>A0A1I0C0Z6</accession>
<evidence type="ECO:0000313" key="1">
    <source>
        <dbReference type="EMBL" id="SET13141.1"/>
    </source>
</evidence>
<keyword evidence="2" id="KW-1185">Reference proteome</keyword>
<sequence>MLYIKKQSPPALVAGEVRKIQRSPEWRRLKGADTRAVRAYFDLLPKEVLRQALSKEQNGLCAYCMKRITGGQSDTRIEHWYPLSLSKEGALDFKNMLGVCYGGEKSDHTKSCVLCCDAQKGEQEIYVDPLSDEQMEKISYHRDGTIYTSPFNAKMEDDINGILHLNGILDKTTGKRLSDTNTEIVKGRRDTYERCSRQFERMAVKKSLTSSNLKGMIEEIENAARRGKELPEFIGVTLYRYKKKSQWLLKHGR</sequence>
<dbReference type="NCBIfam" id="TIGR02646">
    <property type="entry name" value="retron system putative HNH endonuclease"/>
    <property type="match status" value="1"/>
</dbReference>
<proteinExistence type="predicted"/>
<dbReference type="Gene3D" id="1.10.30.50">
    <property type="match status" value="1"/>
</dbReference>
<reference evidence="2" key="1">
    <citation type="submission" date="2016-10" db="EMBL/GenBank/DDBJ databases">
        <authorList>
            <person name="Varghese N."/>
            <person name="Submissions S."/>
        </authorList>
    </citation>
    <scope>NUCLEOTIDE SEQUENCE [LARGE SCALE GENOMIC DNA]</scope>
    <source>
        <strain evidence="2">NLAE-zl-G277</strain>
    </source>
</reference>
<dbReference type="Proteomes" id="UP000198508">
    <property type="component" value="Unassembled WGS sequence"/>
</dbReference>
<dbReference type="EMBL" id="FOIM01000002">
    <property type="protein sequence ID" value="SET13141.1"/>
    <property type="molecule type" value="Genomic_DNA"/>
</dbReference>
<name>A0A1I0C0Z6_9FIRM</name>
<protein>
    <submittedName>
        <fullName evidence="1">TIGR02646 family protein</fullName>
    </submittedName>
</protein>